<accession>B8J868</accession>
<evidence type="ECO:0000256" key="1">
    <source>
        <dbReference type="ARBA" id="ARBA00009254"/>
    </source>
</evidence>
<dbReference type="GO" id="GO:0022625">
    <property type="term" value="C:cytosolic large ribosomal subunit"/>
    <property type="evidence" value="ECO:0007669"/>
    <property type="project" value="TreeGrafter"/>
</dbReference>
<keyword evidence="6" id="KW-0175">Coiled coil</keyword>
<dbReference type="PANTHER" id="PTHR10916:SF0">
    <property type="entry name" value="LARGE RIBOSOMAL SUBUNIT PROTEIN UL29C"/>
    <property type="match status" value="1"/>
</dbReference>
<evidence type="ECO:0000313" key="8">
    <source>
        <dbReference type="Proteomes" id="UP000007089"/>
    </source>
</evidence>
<dbReference type="InterPro" id="IPR050063">
    <property type="entry name" value="Ribosomal_protein_uL29"/>
</dbReference>
<protein>
    <recommendedName>
        <fullName evidence="4 5">Large ribosomal subunit protein uL29</fullName>
    </recommendedName>
</protein>
<dbReference type="PANTHER" id="PTHR10916">
    <property type="entry name" value="60S RIBOSOMAL PROTEIN L35/50S RIBOSOMAL PROTEIN L29"/>
    <property type="match status" value="1"/>
</dbReference>
<evidence type="ECO:0000256" key="4">
    <source>
        <dbReference type="ARBA" id="ARBA00035204"/>
    </source>
</evidence>
<reference evidence="7" key="1">
    <citation type="submission" date="2009-01" db="EMBL/GenBank/DDBJ databases">
        <title>Complete sequence of Anaeromyxobacter dehalogenans 2CP-1.</title>
        <authorList>
            <consortium name="US DOE Joint Genome Institute"/>
            <person name="Lucas S."/>
            <person name="Copeland A."/>
            <person name="Lapidus A."/>
            <person name="Glavina del Rio T."/>
            <person name="Dalin E."/>
            <person name="Tice H."/>
            <person name="Bruce D."/>
            <person name="Goodwin L."/>
            <person name="Pitluck S."/>
            <person name="Saunders E."/>
            <person name="Brettin T."/>
            <person name="Detter J.C."/>
            <person name="Han C."/>
            <person name="Larimer F."/>
            <person name="Land M."/>
            <person name="Hauser L."/>
            <person name="Kyrpides N."/>
            <person name="Ovchinnikova G."/>
            <person name="Beliaev A.S."/>
            <person name="Richardson P."/>
        </authorList>
    </citation>
    <scope>NUCLEOTIDE SEQUENCE</scope>
    <source>
        <strain evidence="7">2CP-1</strain>
    </source>
</reference>
<evidence type="ECO:0000256" key="3">
    <source>
        <dbReference type="ARBA" id="ARBA00023274"/>
    </source>
</evidence>
<evidence type="ECO:0000256" key="2">
    <source>
        <dbReference type="ARBA" id="ARBA00022980"/>
    </source>
</evidence>
<keyword evidence="8" id="KW-1185">Reference proteome</keyword>
<dbReference type="GO" id="GO:0006412">
    <property type="term" value="P:translation"/>
    <property type="evidence" value="ECO:0007669"/>
    <property type="project" value="UniProtKB-UniRule"/>
</dbReference>
<dbReference type="EMBL" id="CP001359">
    <property type="protein sequence ID" value="ACL65367.1"/>
    <property type="molecule type" value="Genomic_DNA"/>
</dbReference>
<dbReference type="KEGG" id="acp:A2cp1_2026"/>
<dbReference type="GO" id="GO:0003735">
    <property type="term" value="F:structural constituent of ribosome"/>
    <property type="evidence" value="ECO:0007669"/>
    <property type="project" value="InterPro"/>
</dbReference>
<dbReference type="InterPro" id="IPR036049">
    <property type="entry name" value="Ribosomal_uL29_sf"/>
</dbReference>
<dbReference type="InterPro" id="IPR001854">
    <property type="entry name" value="Ribosomal_uL29"/>
</dbReference>
<dbReference type="CDD" id="cd00427">
    <property type="entry name" value="Ribosomal_L29_HIP"/>
    <property type="match status" value="1"/>
</dbReference>
<keyword evidence="3 5" id="KW-0687">Ribonucleoprotein</keyword>
<feature type="coiled-coil region" evidence="6">
    <location>
        <begin position="5"/>
        <end position="32"/>
    </location>
</feature>
<organism evidence="7 8">
    <name type="scientific">Anaeromyxobacter dehalogenans (strain ATCC BAA-258 / DSM 21875 / 2CP-1)</name>
    <dbReference type="NCBI Taxonomy" id="455488"/>
    <lineage>
        <taxon>Bacteria</taxon>
        <taxon>Pseudomonadati</taxon>
        <taxon>Myxococcota</taxon>
        <taxon>Myxococcia</taxon>
        <taxon>Myxococcales</taxon>
        <taxon>Cystobacterineae</taxon>
        <taxon>Anaeromyxobacteraceae</taxon>
        <taxon>Anaeromyxobacter</taxon>
    </lineage>
</organism>
<dbReference type="Proteomes" id="UP000007089">
    <property type="component" value="Chromosome"/>
</dbReference>
<dbReference type="HAMAP" id="MF_00374">
    <property type="entry name" value="Ribosomal_uL29"/>
    <property type="match status" value="1"/>
</dbReference>
<dbReference type="AlphaFoldDB" id="B8J868"/>
<evidence type="ECO:0000313" key="7">
    <source>
        <dbReference type="EMBL" id="ACL65367.1"/>
    </source>
</evidence>
<dbReference type="FunFam" id="1.10.287.310:FF:000001">
    <property type="entry name" value="50S ribosomal protein L29"/>
    <property type="match status" value="1"/>
</dbReference>
<gene>
    <name evidence="5" type="primary">rpmC</name>
    <name evidence="7" type="ordered locus">A2cp1_2026</name>
</gene>
<comment type="similarity">
    <text evidence="1 5">Belongs to the universal ribosomal protein uL29 family.</text>
</comment>
<dbReference type="Pfam" id="PF00831">
    <property type="entry name" value="Ribosomal_L29"/>
    <property type="match status" value="1"/>
</dbReference>
<dbReference type="Gene3D" id="1.10.287.310">
    <property type="match status" value="1"/>
</dbReference>
<dbReference type="HOGENOM" id="CLU_158491_5_2_7"/>
<dbReference type="NCBIfam" id="TIGR00012">
    <property type="entry name" value="L29"/>
    <property type="match status" value="1"/>
</dbReference>
<evidence type="ECO:0000256" key="6">
    <source>
        <dbReference type="SAM" id="Coils"/>
    </source>
</evidence>
<dbReference type="SUPFAM" id="SSF46561">
    <property type="entry name" value="Ribosomal protein L29 (L29p)"/>
    <property type="match status" value="1"/>
</dbReference>
<dbReference type="RefSeq" id="WP_011420992.1">
    <property type="nucleotide sequence ID" value="NC_011891.1"/>
</dbReference>
<name>B8J868_ANAD2</name>
<keyword evidence="2 5" id="KW-0689">Ribosomal protein</keyword>
<sequence>MATVKELRELSVQELEARAAELKQTLFDLKSKANTGVLDSTADLSKTKRDIARCLTVAREKALASAVAGKAKE</sequence>
<evidence type="ECO:0000256" key="5">
    <source>
        <dbReference type="HAMAP-Rule" id="MF_00374"/>
    </source>
</evidence>
<proteinExistence type="inferred from homology"/>